<evidence type="ECO:0000313" key="1">
    <source>
        <dbReference type="EMBL" id="KZV50781.1"/>
    </source>
</evidence>
<name>A0A2Z7CUN3_9LAMI</name>
<organism evidence="1 2">
    <name type="scientific">Dorcoceras hygrometricum</name>
    <dbReference type="NCBI Taxonomy" id="472368"/>
    <lineage>
        <taxon>Eukaryota</taxon>
        <taxon>Viridiplantae</taxon>
        <taxon>Streptophyta</taxon>
        <taxon>Embryophyta</taxon>
        <taxon>Tracheophyta</taxon>
        <taxon>Spermatophyta</taxon>
        <taxon>Magnoliopsida</taxon>
        <taxon>eudicotyledons</taxon>
        <taxon>Gunneridae</taxon>
        <taxon>Pentapetalae</taxon>
        <taxon>asterids</taxon>
        <taxon>lamiids</taxon>
        <taxon>Lamiales</taxon>
        <taxon>Gesneriaceae</taxon>
        <taxon>Didymocarpoideae</taxon>
        <taxon>Trichosporeae</taxon>
        <taxon>Loxocarpinae</taxon>
        <taxon>Dorcoceras</taxon>
    </lineage>
</organism>
<gene>
    <name evidence="1" type="ORF">F511_11558</name>
</gene>
<proteinExistence type="predicted"/>
<dbReference type="EMBL" id="KQ992334">
    <property type="protein sequence ID" value="KZV50781.1"/>
    <property type="molecule type" value="Genomic_DNA"/>
</dbReference>
<evidence type="ECO:0000313" key="2">
    <source>
        <dbReference type="Proteomes" id="UP000250235"/>
    </source>
</evidence>
<protein>
    <submittedName>
        <fullName evidence="1">Uncharacterized protein</fullName>
    </submittedName>
</protein>
<keyword evidence="2" id="KW-1185">Reference proteome</keyword>
<dbReference type="AlphaFoldDB" id="A0A2Z7CUN3"/>
<dbReference type="Proteomes" id="UP000250235">
    <property type="component" value="Unassembled WGS sequence"/>
</dbReference>
<sequence length="107" mass="11851">MIVYAFPIWRIITIMLEVLPLNGGIGNEGFIFEESNVHGGKEYLEDLGVAFVSFLVVWRIITIMLEVLPLNGGIGNEGFIFEESNVHGGKEYLEDLGVAFVSFLVGE</sequence>
<accession>A0A2Z7CUN3</accession>
<reference evidence="1 2" key="1">
    <citation type="journal article" date="2015" name="Proc. Natl. Acad. Sci. U.S.A.">
        <title>The resurrection genome of Boea hygrometrica: A blueprint for survival of dehydration.</title>
        <authorList>
            <person name="Xiao L."/>
            <person name="Yang G."/>
            <person name="Zhang L."/>
            <person name="Yang X."/>
            <person name="Zhao S."/>
            <person name="Ji Z."/>
            <person name="Zhou Q."/>
            <person name="Hu M."/>
            <person name="Wang Y."/>
            <person name="Chen M."/>
            <person name="Xu Y."/>
            <person name="Jin H."/>
            <person name="Xiao X."/>
            <person name="Hu G."/>
            <person name="Bao F."/>
            <person name="Hu Y."/>
            <person name="Wan P."/>
            <person name="Li L."/>
            <person name="Deng X."/>
            <person name="Kuang T."/>
            <person name="Xiang C."/>
            <person name="Zhu J.K."/>
            <person name="Oliver M.J."/>
            <person name="He Y."/>
        </authorList>
    </citation>
    <scope>NUCLEOTIDE SEQUENCE [LARGE SCALE GENOMIC DNA]</scope>
    <source>
        <strain evidence="2">cv. XS01</strain>
    </source>
</reference>